<accession>B0MB03</accession>
<protein>
    <submittedName>
        <fullName evidence="2">Uncharacterized protein</fullName>
    </submittedName>
</protein>
<dbReference type="Proteomes" id="UP000004935">
    <property type="component" value="Unassembled WGS sequence"/>
</dbReference>
<name>B0MB03_ANACD</name>
<evidence type="ECO:0000313" key="2">
    <source>
        <dbReference type="EMBL" id="EDR98678.1"/>
    </source>
</evidence>
<dbReference type="AlphaFoldDB" id="B0MB03"/>
<dbReference type="STRING" id="411490.ANACAC_00729"/>
<comment type="caution">
    <text evidence="2">The sequence shown here is derived from an EMBL/GenBank/DDBJ whole genome shotgun (WGS) entry which is preliminary data.</text>
</comment>
<feature type="region of interest" description="Disordered" evidence="1">
    <location>
        <begin position="34"/>
        <end position="74"/>
    </location>
</feature>
<proteinExistence type="predicted"/>
<dbReference type="eggNOG" id="ENOG50337M4">
    <property type="taxonomic scope" value="Bacteria"/>
</dbReference>
<evidence type="ECO:0000256" key="1">
    <source>
        <dbReference type="SAM" id="MobiDB-lite"/>
    </source>
</evidence>
<keyword evidence="3" id="KW-1185">Reference proteome</keyword>
<reference evidence="2" key="2">
    <citation type="submission" date="2013-11" db="EMBL/GenBank/DDBJ databases">
        <title>Draft genome sequence of Anaerostipes caccae (DSM 14662).</title>
        <authorList>
            <person name="Sudarsanam P."/>
            <person name="Ley R."/>
            <person name="Guruge J."/>
            <person name="Turnbaugh P.J."/>
            <person name="Mahowald M."/>
            <person name="Liep D."/>
            <person name="Gordon J."/>
        </authorList>
    </citation>
    <scope>NUCLEOTIDE SEQUENCE</scope>
    <source>
        <strain evidence="2">DSM 14662</strain>
    </source>
</reference>
<sequence>MRNHILGVKEKGETFMAKKKGVSAKTHTKQQLDDYANQNNPNNKAYKARMSNDKMTKKVSRKQDAKRQAKRQAEFEAEHGVMYPLDWMCYSNPYDFD</sequence>
<organism evidence="2 3">
    <name type="scientific">Anaerostipes caccae (strain DSM 14662 / CCUG 47493 / JCM 13470 / NCIMB 13811 / L1-92)</name>
    <dbReference type="NCBI Taxonomy" id="411490"/>
    <lineage>
        <taxon>Bacteria</taxon>
        <taxon>Bacillati</taxon>
        <taxon>Bacillota</taxon>
        <taxon>Clostridia</taxon>
        <taxon>Lachnospirales</taxon>
        <taxon>Lachnospiraceae</taxon>
        <taxon>Anaerostipes</taxon>
    </lineage>
</organism>
<evidence type="ECO:0000313" key="3">
    <source>
        <dbReference type="Proteomes" id="UP000004935"/>
    </source>
</evidence>
<dbReference type="HOGENOM" id="CLU_2583081_0_0_9"/>
<feature type="compositionally biased region" description="Basic and acidic residues" evidence="1">
    <location>
        <begin position="50"/>
        <end position="74"/>
    </location>
</feature>
<reference evidence="2" key="1">
    <citation type="submission" date="2007-11" db="EMBL/GenBank/DDBJ databases">
        <authorList>
            <person name="Fulton L."/>
            <person name="Clifton S."/>
            <person name="Fulton B."/>
            <person name="Xu J."/>
            <person name="Minx P."/>
            <person name="Pepin K.H."/>
            <person name="Johnson M."/>
            <person name="Thiruvilangam P."/>
            <person name="Bhonagiri V."/>
            <person name="Nash W.E."/>
            <person name="Mardis E.R."/>
            <person name="Wilson R.K."/>
        </authorList>
    </citation>
    <scope>NUCLEOTIDE SEQUENCE [LARGE SCALE GENOMIC DNA]</scope>
    <source>
        <strain evidence="2">DSM 14662</strain>
    </source>
</reference>
<gene>
    <name evidence="2" type="ORF">ANACAC_00729</name>
</gene>
<dbReference type="EMBL" id="ABAX03000005">
    <property type="protein sequence ID" value="EDR98678.1"/>
    <property type="molecule type" value="Genomic_DNA"/>
</dbReference>